<dbReference type="AlphaFoldDB" id="A0A915EUH9"/>
<evidence type="ECO:0000313" key="2">
    <source>
        <dbReference type="WBParaSite" id="jg9957"/>
    </source>
</evidence>
<evidence type="ECO:0000313" key="1">
    <source>
        <dbReference type="Proteomes" id="UP000887574"/>
    </source>
</evidence>
<reference evidence="2" key="1">
    <citation type="submission" date="2022-11" db="UniProtKB">
        <authorList>
            <consortium name="WormBaseParasite"/>
        </authorList>
    </citation>
    <scope>IDENTIFICATION</scope>
</reference>
<dbReference type="WBParaSite" id="jg9957">
    <property type="protein sequence ID" value="jg9957"/>
    <property type="gene ID" value="jg9957"/>
</dbReference>
<proteinExistence type="predicted"/>
<organism evidence="1 2">
    <name type="scientific">Ditylenchus dipsaci</name>
    <dbReference type="NCBI Taxonomy" id="166011"/>
    <lineage>
        <taxon>Eukaryota</taxon>
        <taxon>Metazoa</taxon>
        <taxon>Ecdysozoa</taxon>
        <taxon>Nematoda</taxon>
        <taxon>Chromadorea</taxon>
        <taxon>Rhabditida</taxon>
        <taxon>Tylenchina</taxon>
        <taxon>Tylenchomorpha</taxon>
        <taxon>Sphaerularioidea</taxon>
        <taxon>Anguinidae</taxon>
        <taxon>Anguininae</taxon>
        <taxon>Ditylenchus</taxon>
    </lineage>
</organism>
<sequence length="116" mass="13132">MQVTLAFRSLPSNLTANPSQNVPKPNDCESCMTVLLKLAEQFHATKLDVEPGQLISSGLEKECLKEKFQKPEISCLMILEQVNKLNSTRKMPWLTQLISMECLMCARMLFKDVLSN</sequence>
<accession>A0A915EUH9</accession>
<protein>
    <submittedName>
        <fullName evidence="2">Interleukin</fullName>
    </submittedName>
</protein>
<name>A0A915EUH9_9BILA</name>
<keyword evidence="1" id="KW-1185">Reference proteome</keyword>
<dbReference type="Proteomes" id="UP000887574">
    <property type="component" value="Unplaced"/>
</dbReference>